<evidence type="ECO:0000256" key="2">
    <source>
        <dbReference type="ARBA" id="ARBA00022679"/>
    </source>
</evidence>
<dbReference type="OrthoDB" id="5329369at2"/>
<accession>A0A1W6BZ94</accession>
<dbReference type="KEGG" id="ccun:CCUN_1854"/>
<dbReference type="GO" id="GO:0008713">
    <property type="term" value="F:ADP-heptose-lipopolysaccharide heptosyltransferase activity"/>
    <property type="evidence" value="ECO:0007669"/>
    <property type="project" value="TreeGrafter"/>
</dbReference>
<dbReference type="Proteomes" id="UP000192902">
    <property type="component" value="Chromosome"/>
</dbReference>
<keyword evidence="2 3" id="KW-0808">Transferase</keyword>
<dbReference type="AlphaFoldDB" id="A0A1W6BZ94"/>
<reference evidence="3 4" key="1">
    <citation type="submission" date="2017-04" db="EMBL/GenBank/DDBJ databases">
        <title>Complete genome sequence of the Campylobacter cuniculorum type strain LMG24588.</title>
        <authorList>
            <person name="Miller W.G."/>
            <person name="Yee E."/>
            <person name="Revez J."/>
            <person name="Bono J.L."/>
            <person name="Rossi M."/>
        </authorList>
    </citation>
    <scope>NUCLEOTIDE SEQUENCE [LARGE SCALE GENOMIC DNA]</scope>
    <source>
        <strain evidence="3 4">LMG 24588</strain>
    </source>
</reference>
<dbReference type="EMBL" id="CP020867">
    <property type="protein sequence ID" value="ARJ57417.1"/>
    <property type="molecule type" value="Genomic_DNA"/>
</dbReference>
<evidence type="ECO:0000256" key="1">
    <source>
        <dbReference type="ARBA" id="ARBA00022676"/>
    </source>
</evidence>
<dbReference type="InterPro" id="IPR002201">
    <property type="entry name" value="Glyco_trans_9"/>
</dbReference>
<evidence type="ECO:0000313" key="3">
    <source>
        <dbReference type="EMBL" id="ARJ57417.1"/>
    </source>
</evidence>
<name>A0A1W6BZ94_9BACT</name>
<dbReference type="Pfam" id="PF01075">
    <property type="entry name" value="Glyco_transf_9"/>
    <property type="match status" value="1"/>
</dbReference>
<keyword evidence="1" id="KW-0328">Glycosyltransferase</keyword>
<gene>
    <name evidence="3" type="ORF">CCUN_1854</name>
</gene>
<organism evidence="3 4">
    <name type="scientific">Campylobacter cuniculorum DSM 23162 = LMG 24588</name>
    <dbReference type="NCBI Taxonomy" id="1121267"/>
    <lineage>
        <taxon>Bacteria</taxon>
        <taxon>Pseudomonadati</taxon>
        <taxon>Campylobacterota</taxon>
        <taxon>Epsilonproteobacteria</taxon>
        <taxon>Campylobacterales</taxon>
        <taxon>Campylobacteraceae</taxon>
        <taxon>Campylobacter</taxon>
    </lineage>
</organism>
<evidence type="ECO:0000313" key="4">
    <source>
        <dbReference type="Proteomes" id="UP000192902"/>
    </source>
</evidence>
<dbReference type="Gene3D" id="3.40.50.2000">
    <property type="entry name" value="Glycogen Phosphorylase B"/>
    <property type="match status" value="1"/>
</dbReference>
<dbReference type="GO" id="GO:0009244">
    <property type="term" value="P:lipopolysaccharide core region biosynthetic process"/>
    <property type="evidence" value="ECO:0007669"/>
    <property type="project" value="TreeGrafter"/>
</dbReference>
<protein>
    <submittedName>
        <fullName evidence="3">Putative glycosyltransferase</fullName>
    </submittedName>
</protein>
<sequence length="335" mass="38851">MGGHLSVGIFASHGIGDALILLKTCLAIKAIYKANVIFFGSKVQKQLIENFDFIDKFESNENYRDDPQVLETINSYRLDFIITLIAENSTIRFLKDTNVKCIIVRNKLPSVFSSKCKVVWHSFIRKFSPCNLETEMLYHFARKINPKLFDARIKNLSLDVMIEPKEWHKKRVEDFLNKHALSDFIVINPFCVSTKYKLEIKDFLVLIQKIHQKHPKLSVVIPTFSAVHTDFIKEFEAFDKKLLSEIVIFENNAELLNLCALLKRTKLLISLSTGAIHLASNLKIPSIGLFSVFDTIFWETFNKDYVLLTKQREQMSDEETHKIIDEVLEKLEKYI</sequence>
<dbReference type="RefSeq" id="WP_027305835.1">
    <property type="nucleotide sequence ID" value="NZ_CP020867.1"/>
</dbReference>
<dbReference type="STRING" id="1121267.CCUN_1854"/>
<dbReference type="SUPFAM" id="SSF53756">
    <property type="entry name" value="UDP-Glycosyltransferase/glycogen phosphorylase"/>
    <property type="match status" value="1"/>
</dbReference>
<dbReference type="InterPro" id="IPR051199">
    <property type="entry name" value="LPS_LOS_Heptosyltrfase"/>
</dbReference>
<dbReference type="eggNOG" id="COG0859">
    <property type="taxonomic scope" value="Bacteria"/>
</dbReference>
<dbReference type="GO" id="GO:0005829">
    <property type="term" value="C:cytosol"/>
    <property type="evidence" value="ECO:0007669"/>
    <property type="project" value="TreeGrafter"/>
</dbReference>
<proteinExistence type="predicted"/>
<dbReference type="PANTHER" id="PTHR30160">
    <property type="entry name" value="TETRAACYLDISACCHARIDE 4'-KINASE-RELATED"/>
    <property type="match status" value="1"/>
</dbReference>